<comment type="similarity">
    <text evidence="2">Belongs to the oligopeptide OPT transporter family.</text>
</comment>
<dbReference type="GO" id="GO:0035673">
    <property type="term" value="F:oligopeptide transmembrane transporter activity"/>
    <property type="evidence" value="ECO:0007669"/>
    <property type="project" value="InterPro"/>
</dbReference>
<dbReference type="GO" id="GO:0015031">
    <property type="term" value="P:protein transport"/>
    <property type="evidence" value="ECO:0007669"/>
    <property type="project" value="UniProtKB-KW"/>
</dbReference>
<evidence type="ECO:0000256" key="7">
    <source>
        <dbReference type="ARBA" id="ARBA00022989"/>
    </source>
</evidence>
<keyword evidence="6" id="KW-0653">Protein transport</keyword>
<feature type="transmembrane region" description="Helical" evidence="9">
    <location>
        <begin position="75"/>
        <end position="95"/>
    </location>
</feature>
<protein>
    <submittedName>
        <fullName evidence="10">OPT superfamily oligopeptide transporter</fullName>
    </submittedName>
</protein>
<feature type="transmembrane region" description="Helical" evidence="9">
    <location>
        <begin position="497"/>
        <end position="517"/>
    </location>
</feature>
<keyword evidence="4 9" id="KW-0812">Transmembrane</keyword>
<evidence type="ECO:0000256" key="2">
    <source>
        <dbReference type="ARBA" id="ARBA00008807"/>
    </source>
</evidence>
<feature type="transmembrane region" description="Helical" evidence="9">
    <location>
        <begin position="648"/>
        <end position="667"/>
    </location>
</feature>
<evidence type="ECO:0000313" key="10">
    <source>
        <dbReference type="EMBL" id="KAF2399029.1"/>
    </source>
</evidence>
<dbReference type="Pfam" id="PF03169">
    <property type="entry name" value="OPT"/>
    <property type="match status" value="1"/>
</dbReference>
<dbReference type="Proteomes" id="UP000799640">
    <property type="component" value="Unassembled WGS sequence"/>
</dbReference>
<keyword evidence="7 9" id="KW-1133">Transmembrane helix</keyword>
<feature type="transmembrane region" description="Helical" evidence="9">
    <location>
        <begin position="101"/>
        <end position="122"/>
    </location>
</feature>
<evidence type="ECO:0000256" key="1">
    <source>
        <dbReference type="ARBA" id="ARBA00004141"/>
    </source>
</evidence>
<keyword evidence="5" id="KW-0571">Peptide transport</keyword>
<name>A0A6G1HT69_9PEZI</name>
<comment type="subcellular location">
    <subcellularLocation>
        <location evidence="1">Membrane</location>
        <topology evidence="1">Multi-pass membrane protein</topology>
    </subcellularLocation>
</comment>
<feature type="transmembrane region" description="Helical" evidence="9">
    <location>
        <begin position="143"/>
        <end position="164"/>
    </location>
</feature>
<evidence type="ECO:0000256" key="4">
    <source>
        <dbReference type="ARBA" id="ARBA00022692"/>
    </source>
</evidence>
<gene>
    <name evidence="10" type="ORF">EJ06DRAFT_479319</name>
</gene>
<feature type="transmembrane region" description="Helical" evidence="9">
    <location>
        <begin position="470"/>
        <end position="491"/>
    </location>
</feature>
<feature type="transmembrane region" description="Helical" evidence="9">
    <location>
        <begin position="727"/>
        <end position="752"/>
    </location>
</feature>
<dbReference type="NCBIfam" id="TIGR00728">
    <property type="entry name" value="OPT_sfam"/>
    <property type="match status" value="1"/>
</dbReference>
<dbReference type="InterPro" id="IPR004648">
    <property type="entry name" value="Oligpept_transpt"/>
</dbReference>
<dbReference type="AlphaFoldDB" id="A0A6G1HT69"/>
<dbReference type="InterPro" id="IPR004813">
    <property type="entry name" value="OPT"/>
</dbReference>
<feature type="transmembrane region" description="Helical" evidence="9">
    <location>
        <begin position="234"/>
        <end position="252"/>
    </location>
</feature>
<keyword evidence="11" id="KW-1185">Reference proteome</keyword>
<evidence type="ECO:0000256" key="6">
    <source>
        <dbReference type="ARBA" id="ARBA00022927"/>
    </source>
</evidence>
<feature type="transmembrane region" description="Helical" evidence="9">
    <location>
        <begin position="679"/>
        <end position="706"/>
    </location>
</feature>
<accession>A0A6G1HT69</accession>
<dbReference type="GO" id="GO:0016020">
    <property type="term" value="C:membrane"/>
    <property type="evidence" value="ECO:0007669"/>
    <property type="project" value="UniProtKB-SubCell"/>
</dbReference>
<keyword evidence="8 9" id="KW-0472">Membrane</keyword>
<evidence type="ECO:0000313" key="11">
    <source>
        <dbReference type="Proteomes" id="UP000799640"/>
    </source>
</evidence>
<evidence type="ECO:0000256" key="5">
    <source>
        <dbReference type="ARBA" id="ARBA00022856"/>
    </source>
</evidence>
<proteinExistence type="inferred from homology"/>
<evidence type="ECO:0000256" key="8">
    <source>
        <dbReference type="ARBA" id="ARBA00023136"/>
    </source>
</evidence>
<feature type="transmembrane region" description="Helical" evidence="9">
    <location>
        <begin position="311"/>
        <end position="330"/>
    </location>
</feature>
<organism evidence="10 11">
    <name type="scientific">Trichodelitschia bisporula</name>
    <dbReference type="NCBI Taxonomy" id="703511"/>
    <lineage>
        <taxon>Eukaryota</taxon>
        <taxon>Fungi</taxon>
        <taxon>Dikarya</taxon>
        <taxon>Ascomycota</taxon>
        <taxon>Pezizomycotina</taxon>
        <taxon>Dothideomycetes</taxon>
        <taxon>Dothideomycetes incertae sedis</taxon>
        <taxon>Phaeotrichales</taxon>
        <taxon>Phaeotrichaceae</taxon>
        <taxon>Trichodelitschia</taxon>
    </lineage>
</organism>
<dbReference type="EMBL" id="ML996698">
    <property type="protein sequence ID" value="KAF2399029.1"/>
    <property type="molecule type" value="Genomic_DNA"/>
</dbReference>
<dbReference type="PANTHER" id="PTHR22601">
    <property type="entry name" value="ISP4 LIKE PROTEIN"/>
    <property type="match status" value="1"/>
</dbReference>
<feature type="transmembrane region" description="Helical" evidence="9">
    <location>
        <begin position="176"/>
        <end position="196"/>
    </location>
</feature>
<reference evidence="10" key="1">
    <citation type="journal article" date="2020" name="Stud. Mycol.">
        <title>101 Dothideomycetes genomes: a test case for predicting lifestyles and emergence of pathogens.</title>
        <authorList>
            <person name="Haridas S."/>
            <person name="Albert R."/>
            <person name="Binder M."/>
            <person name="Bloem J."/>
            <person name="Labutti K."/>
            <person name="Salamov A."/>
            <person name="Andreopoulos B."/>
            <person name="Baker S."/>
            <person name="Barry K."/>
            <person name="Bills G."/>
            <person name="Bluhm B."/>
            <person name="Cannon C."/>
            <person name="Castanera R."/>
            <person name="Culley D."/>
            <person name="Daum C."/>
            <person name="Ezra D."/>
            <person name="Gonzalez J."/>
            <person name="Henrissat B."/>
            <person name="Kuo A."/>
            <person name="Liang C."/>
            <person name="Lipzen A."/>
            <person name="Lutzoni F."/>
            <person name="Magnuson J."/>
            <person name="Mondo S."/>
            <person name="Nolan M."/>
            <person name="Ohm R."/>
            <person name="Pangilinan J."/>
            <person name="Park H.-J."/>
            <person name="Ramirez L."/>
            <person name="Alfaro M."/>
            <person name="Sun H."/>
            <person name="Tritt A."/>
            <person name="Yoshinaga Y."/>
            <person name="Zwiers L.-H."/>
            <person name="Turgeon B."/>
            <person name="Goodwin S."/>
            <person name="Spatafora J."/>
            <person name="Crous P."/>
            <person name="Grigoriev I."/>
        </authorList>
    </citation>
    <scope>NUCLEOTIDE SEQUENCE</scope>
    <source>
        <strain evidence="10">CBS 262.69</strain>
    </source>
</reference>
<evidence type="ECO:0000256" key="9">
    <source>
        <dbReference type="SAM" id="Phobius"/>
    </source>
</evidence>
<sequence>MASKDGITYRGEKDVSAEHVEYIDAKKPIVAVEEESVDHDDDKRYNKPPKTARELVTEILLVEDDPTVNPWTFRMWFIGIGMSVFAGTVTTINTFKPQSIHIHLVFVAVITYIMGMGLAAILPSKGRLGRILNPGPFNKKEHAAICIMCAASAATPEAMTVLAVQKLYYNIQPNPAVGVFLILSTQMLGYGVAGMLRRTLVYPSNMLYPTNLPTASLLESLHRDRKKSGKRMKVFYIAFAVLFCWQAFPQYIAPIMAGVSVFCLSMRHNLFVTNMFGGSMANEGLGTLSLSFDWTMISAHGNPLWVPFQTIMNSLLGYLLAIGCFMGLYYSNIWNARKYPFLSPNLFSDKSTAKKYVTYNQTAILNSQWTVDKARLEKVGLPWLSSSHALGMTTQNIAIMATVTHMIVWHWDDIKTAFEVVHISKLKKLLRPKEWDLKFWKHKETKISDEEAERIDPHYRLMQAYRDVPSWWFAGLWVASATVGLITSRLAGSTLDWWAFFVAIFISTVSLVFFAPLQAMFGFNLNVQPLIQMIGAFMLPGRPLANMYFATFGYNSLYQAKNLLKDLKLGQYAHLAPRCTFSVQVVGTSIGCLMSYTMMQQITTDKREILLAIQGTNVWSGQTIQRENSAAVTWGGLAKYLYGVGGRYQFVSLGFLIGLAVPLPTWFLHKKFPKLRLDYLNTAIVCGTMNILSHGTHSALLLHYVTGFISQYWLRKYRTNWFIKYNYILSAGMDGGAQVIAFLLTFTVFGAGGKPVPFPPYWGNNHQKGNYDYCMRDPGLGKKKAH</sequence>
<evidence type="ECO:0000256" key="3">
    <source>
        <dbReference type="ARBA" id="ARBA00022448"/>
    </source>
</evidence>
<keyword evidence="3" id="KW-0813">Transport</keyword>
<dbReference type="OrthoDB" id="9986677at2759"/>